<dbReference type="GO" id="GO:0016020">
    <property type="term" value="C:membrane"/>
    <property type="evidence" value="ECO:0007669"/>
    <property type="project" value="UniProtKB-SubCell"/>
</dbReference>
<keyword evidence="3 5" id="KW-1133">Transmembrane helix</keyword>
<dbReference type="GO" id="GO:0015267">
    <property type="term" value="F:channel activity"/>
    <property type="evidence" value="ECO:0007669"/>
    <property type="project" value="InterPro"/>
</dbReference>
<dbReference type="EMBL" id="JAYMYQ010000011">
    <property type="protein sequence ID" value="KAK7304769.1"/>
    <property type="molecule type" value="Genomic_DNA"/>
</dbReference>
<accession>A0AAN9JUX5</accession>
<feature type="transmembrane region" description="Helical" evidence="5">
    <location>
        <begin position="12"/>
        <end position="35"/>
    </location>
</feature>
<evidence type="ECO:0000256" key="3">
    <source>
        <dbReference type="ARBA" id="ARBA00022989"/>
    </source>
</evidence>
<organism evidence="6 7">
    <name type="scientific">Canavalia gladiata</name>
    <name type="common">Sword bean</name>
    <name type="synonym">Dolichos gladiatus</name>
    <dbReference type="NCBI Taxonomy" id="3824"/>
    <lineage>
        <taxon>Eukaryota</taxon>
        <taxon>Viridiplantae</taxon>
        <taxon>Streptophyta</taxon>
        <taxon>Embryophyta</taxon>
        <taxon>Tracheophyta</taxon>
        <taxon>Spermatophyta</taxon>
        <taxon>Magnoliopsida</taxon>
        <taxon>eudicotyledons</taxon>
        <taxon>Gunneridae</taxon>
        <taxon>Pentapetalae</taxon>
        <taxon>rosids</taxon>
        <taxon>fabids</taxon>
        <taxon>Fabales</taxon>
        <taxon>Fabaceae</taxon>
        <taxon>Papilionoideae</taxon>
        <taxon>50 kb inversion clade</taxon>
        <taxon>NPAAA clade</taxon>
        <taxon>indigoferoid/millettioid clade</taxon>
        <taxon>Phaseoleae</taxon>
        <taxon>Canavalia</taxon>
    </lineage>
</organism>
<sequence length="69" mass="7866">MRRGLLLARKVLLVRALIYMMVVQCLGAICGVGLVKAFQKRYYKKYAGHDLGIEFNGWSREDEISCKGE</sequence>
<dbReference type="InterPro" id="IPR034294">
    <property type="entry name" value="Aquaporin_transptr"/>
</dbReference>
<evidence type="ECO:0000313" key="7">
    <source>
        <dbReference type="Proteomes" id="UP001367508"/>
    </source>
</evidence>
<keyword evidence="4 5" id="KW-0472">Membrane</keyword>
<dbReference type="InterPro" id="IPR023271">
    <property type="entry name" value="Aquaporin-like"/>
</dbReference>
<dbReference type="SUPFAM" id="SSF81338">
    <property type="entry name" value="Aquaporin-like"/>
    <property type="match status" value="1"/>
</dbReference>
<gene>
    <name evidence="6" type="ORF">VNO77_42656</name>
</gene>
<dbReference type="PANTHER" id="PTHR45687">
    <property type="entry name" value="AQUAPORIN OR AQUAGLYCEROPORIN RELATED"/>
    <property type="match status" value="1"/>
</dbReference>
<comment type="subcellular location">
    <subcellularLocation>
        <location evidence="1">Membrane</location>
        <topology evidence="1">Multi-pass membrane protein</topology>
    </subcellularLocation>
</comment>
<dbReference type="AlphaFoldDB" id="A0AAN9JUX5"/>
<dbReference type="Gene3D" id="1.20.1080.10">
    <property type="entry name" value="Glycerol uptake facilitator protein"/>
    <property type="match status" value="1"/>
</dbReference>
<protein>
    <submittedName>
        <fullName evidence="6">Uncharacterized protein</fullName>
    </submittedName>
</protein>
<evidence type="ECO:0000256" key="2">
    <source>
        <dbReference type="ARBA" id="ARBA00022692"/>
    </source>
</evidence>
<evidence type="ECO:0000313" key="6">
    <source>
        <dbReference type="EMBL" id="KAK7304769.1"/>
    </source>
</evidence>
<evidence type="ECO:0000256" key="1">
    <source>
        <dbReference type="ARBA" id="ARBA00004141"/>
    </source>
</evidence>
<keyword evidence="2 5" id="KW-0812">Transmembrane</keyword>
<comment type="caution">
    <text evidence="6">The sequence shown here is derived from an EMBL/GenBank/DDBJ whole genome shotgun (WGS) entry which is preliminary data.</text>
</comment>
<reference evidence="6 7" key="1">
    <citation type="submission" date="2024-01" db="EMBL/GenBank/DDBJ databases">
        <title>The genomes of 5 underutilized Papilionoideae crops provide insights into root nodulation and disease resistanc.</title>
        <authorList>
            <person name="Jiang F."/>
        </authorList>
    </citation>
    <scope>NUCLEOTIDE SEQUENCE [LARGE SCALE GENOMIC DNA]</scope>
    <source>
        <strain evidence="6">LVBAO_FW01</strain>
        <tissue evidence="6">Leaves</tissue>
    </source>
</reference>
<dbReference type="InterPro" id="IPR000425">
    <property type="entry name" value="MIP"/>
</dbReference>
<evidence type="ECO:0000256" key="4">
    <source>
        <dbReference type="ARBA" id="ARBA00023136"/>
    </source>
</evidence>
<dbReference type="Pfam" id="PF00230">
    <property type="entry name" value="MIP"/>
    <property type="match status" value="1"/>
</dbReference>
<evidence type="ECO:0000256" key="5">
    <source>
        <dbReference type="SAM" id="Phobius"/>
    </source>
</evidence>
<dbReference type="Proteomes" id="UP001367508">
    <property type="component" value="Unassembled WGS sequence"/>
</dbReference>
<name>A0AAN9JUX5_CANGL</name>
<keyword evidence="7" id="KW-1185">Reference proteome</keyword>
<proteinExistence type="predicted"/>